<evidence type="ECO:0000259" key="1">
    <source>
        <dbReference type="Pfam" id="PF18962"/>
    </source>
</evidence>
<gene>
    <name evidence="2" type="ORF">GCM10023187_56190</name>
</gene>
<dbReference type="Pfam" id="PF18962">
    <property type="entry name" value="Por_Secre_tail"/>
    <property type="match status" value="1"/>
</dbReference>
<dbReference type="EMBL" id="BAABHB010000023">
    <property type="protein sequence ID" value="GAA4420772.1"/>
    <property type="molecule type" value="Genomic_DNA"/>
</dbReference>
<dbReference type="NCBIfam" id="TIGR04183">
    <property type="entry name" value="Por_Secre_tail"/>
    <property type="match status" value="1"/>
</dbReference>
<sequence>MKKNLTIFLSMVFFGAISTVQGQYLSQHTVRYMVSYDAKSRIFTAWVVPDYNTPNSNNPETEERGATAQFTLKVPREFILGTVKDLRGTWDKQARKFGQEPQLLQAGANASYAFYVIGKTPAETNYGEFRQGEPVALFTFTGQGGDPSQVQVLESSDAFVTLANQSFALNVAGSFYSRSGQVARVDARPLEQFVQPTSLPNVLKELQERLAQLAPFAAESQELEVIAYPNPTVDVVRVKFFSQVADEPVKLEVVDLKGGVKQAKEIKSKVGVTTVEFDLRDLPGSSYLIKKSEDKEVVTKKIVKI</sequence>
<evidence type="ECO:0000313" key="2">
    <source>
        <dbReference type="EMBL" id="GAA4420772.1"/>
    </source>
</evidence>
<comment type="caution">
    <text evidence="2">The sequence shown here is derived from an EMBL/GenBank/DDBJ whole genome shotgun (WGS) entry which is preliminary data.</text>
</comment>
<organism evidence="2 3">
    <name type="scientific">Nibrella viscosa</name>
    <dbReference type="NCBI Taxonomy" id="1084524"/>
    <lineage>
        <taxon>Bacteria</taxon>
        <taxon>Pseudomonadati</taxon>
        <taxon>Bacteroidota</taxon>
        <taxon>Cytophagia</taxon>
        <taxon>Cytophagales</taxon>
        <taxon>Spirosomataceae</taxon>
        <taxon>Nibrella</taxon>
    </lineage>
</organism>
<dbReference type="Proteomes" id="UP001500936">
    <property type="component" value="Unassembled WGS sequence"/>
</dbReference>
<feature type="domain" description="Secretion system C-terminal sorting" evidence="1">
    <location>
        <begin position="228"/>
        <end position="303"/>
    </location>
</feature>
<protein>
    <recommendedName>
        <fullName evidence="1">Secretion system C-terminal sorting domain-containing protein</fullName>
    </recommendedName>
</protein>
<accession>A0ABP8L2D9</accession>
<dbReference type="InterPro" id="IPR026444">
    <property type="entry name" value="Secre_tail"/>
</dbReference>
<reference evidence="3" key="1">
    <citation type="journal article" date="2019" name="Int. J. Syst. Evol. Microbiol.">
        <title>The Global Catalogue of Microorganisms (GCM) 10K type strain sequencing project: providing services to taxonomists for standard genome sequencing and annotation.</title>
        <authorList>
            <consortium name="The Broad Institute Genomics Platform"/>
            <consortium name="The Broad Institute Genome Sequencing Center for Infectious Disease"/>
            <person name="Wu L."/>
            <person name="Ma J."/>
        </authorList>
    </citation>
    <scope>NUCLEOTIDE SEQUENCE [LARGE SCALE GENOMIC DNA]</scope>
    <source>
        <strain evidence="3">JCM 17925</strain>
    </source>
</reference>
<evidence type="ECO:0000313" key="3">
    <source>
        <dbReference type="Proteomes" id="UP001500936"/>
    </source>
</evidence>
<dbReference type="RefSeq" id="WP_345271435.1">
    <property type="nucleotide sequence ID" value="NZ_BAABHB010000023.1"/>
</dbReference>
<proteinExistence type="predicted"/>
<name>A0ABP8L2D9_9BACT</name>
<keyword evidence="3" id="KW-1185">Reference proteome</keyword>